<evidence type="ECO:0000256" key="1">
    <source>
        <dbReference type="ARBA" id="ARBA00004496"/>
    </source>
</evidence>
<dbReference type="Gene3D" id="3.90.226.10">
    <property type="entry name" value="2-enoyl-CoA Hydratase, Chain A, domain 1"/>
    <property type="match status" value="1"/>
</dbReference>
<dbReference type="Pfam" id="PF08659">
    <property type="entry name" value="KR"/>
    <property type="match status" value="1"/>
</dbReference>
<feature type="region of interest" description="N-terminal hotdog fold" evidence="9">
    <location>
        <begin position="1"/>
        <end position="120"/>
    </location>
</feature>
<evidence type="ECO:0000256" key="4">
    <source>
        <dbReference type="ARBA" id="ARBA00022490"/>
    </source>
</evidence>
<dbReference type="InterPro" id="IPR009081">
    <property type="entry name" value="PP-bd_ACP"/>
</dbReference>
<dbReference type="SUPFAM" id="SSF51735">
    <property type="entry name" value="NAD(P)-binding Rossmann-fold domains"/>
    <property type="match status" value="2"/>
</dbReference>
<dbReference type="InterPro" id="IPR016039">
    <property type="entry name" value="Thiolase-like"/>
</dbReference>
<dbReference type="InterPro" id="IPR057326">
    <property type="entry name" value="KR_dom"/>
</dbReference>
<feature type="active site" description="Proton acceptor; for dehydratase activity" evidence="9">
    <location>
        <position position="23"/>
    </location>
</feature>
<dbReference type="CDD" id="cd06558">
    <property type="entry name" value="crotonase-like"/>
    <property type="match status" value="1"/>
</dbReference>
<dbReference type="Pfam" id="PF02801">
    <property type="entry name" value="Ketoacyl-synt_C"/>
    <property type="match status" value="1"/>
</dbReference>
<dbReference type="InterPro" id="IPR042104">
    <property type="entry name" value="PKS_dehydratase_sf"/>
</dbReference>
<dbReference type="SMART" id="SM00822">
    <property type="entry name" value="PKS_KR"/>
    <property type="match status" value="1"/>
</dbReference>
<dbReference type="InterPro" id="IPR029045">
    <property type="entry name" value="ClpP/crotonase-like_dom_sf"/>
</dbReference>
<dbReference type="EMBL" id="JAUSSU010000011">
    <property type="protein sequence ID" value="MDQ0115570.1"/>
    <property type="molecule type" value="Genomic_DNA"/>
</dbReference>
<dbReference type="Pfam" id="PF00109">
    <property type="entry name" value="ketoacyl-synt"/>
    <property type="match status" value="1"/>
</dbReference>
<dbReference type="PROSITE" id="PS50075">
    <property type="entry name" value="CARRIER"/>
    <property type="match status" value="2"/>
</dbReference>
<comment type="catalytic activity">
    <reaction evidence="8">
        <text>a (3S)-3-hydroxyacyl-CoA + NAD(+) = a 3-oxoacyl-CoA + NADH + H(+)</text>
        <dbReference type="Rhea" id="RHEA:22432"/>
        <dbReference type="ChEBI" id="CHEBI:15378"/>
        <dbReference type="ChEBI" id="CHEBI:57318"/>
        <dbReference type="ChEBI" id="CHEBI:57540"/>
        <dbReference type="ChEBI" id="CHEBI:57945"/>
        <dbReference type="ChEBI" id="CHEBI:90726"/>
        <dbReference type="EC" id="1.1.1.35"/>
    </reaction>
</comment>
<dbReference type="Gene3D" id="6.20.390.20">
    <property type="match status" value="1"/>
</dbReference>
<dbReference type="Proteomes" id="UP001229346">
    <property type="component" value="Unassembled WGS sequence"/>
</dbReference>
<dbReference type="InterPro" id="IPR013968">
    <property type="entry name" value="PKS_KR"/>
</dbReference>
<keyword evidence="5" id="KW-0597">Phosphoprotein</keyword>
<dbReference type="SUPFAM" id="SSF47336">
    <property type="entry name" value="ACP-like"/>
    <property type="match status" value="2"/>
</dbReference>
<evidence type="ECO:0000259" key="12">
    <source>
        <dbReference type="PROSITE" id="PS52004"/>
    </source>
</evidence>
<reference evidence="14 15" key="1">
    <citation type="submission" date="2023-07" db="EMBL/GenBank/DDBJ databases">
        <title>Sorghum-associated microbial communities from plants grown in Nebraska, USA.</title>
        <authorList>
            <person name="Schachtman D."/>
        </authorList>
    </citation>
    <scope>NUCLEOTIDE SEQUENCE [LARGE SCALE GENOMIC DNA]</scope>
    <source>
        <strain evidence="14 15">CC482</strain>
    </source>
</reference>
<dbReference type="Pfam" id="PF00550">
    <property type="entry name" value="PP-binding"/>
    <property type="match status" value="2"/>
</dbReference>
<dbReference type="InterPro" id="IPR054514">
    <property type="entry name" value="RhiE-like_linker"/>
</dbReference>
<gene>
    <name evidence="14" type="ORF">J2T15_005037</name>
</gene>
<comment type="caution">
    <text evidence="14">The sequence shown here is derived from an EMBL/GenBank/DDBJ whole genome shotgun (WGS) entry which is preliminary data.</text>
</comment>
<evidence type="ECO:0000259" key="13">
    <source>
        <dbReference type="PROSITE" id="PS52019"/>
    </source>
</evidence>
<dbReference type="PANTHER" id="PTHR43775">
    <property type="entry name" value="FATTY ACID SYNTHASE"/>
    <property type="match status" value="1"/>
</dbReference>
<dbReference type="PROSITE" id="PS52004">
    <property type="entry name" value="KS3_2"/>
    <property type="match status" value="1"/>
</dbReference>
<dbReference type="InterPro" id="IPR036736">
    <property type="entry name" value="ACP-like_sf"/>
</dbReference>
<feature type="domain" description="Ketosynthase family 3 (KS3)" evidence="12">
    <location>
        <begin position="1045"/>
        <end position="1474"/>
    </location>
</feature>
<dbReference type="Gene3D" id="3.40.50.720">
    <property type="entry name" value="NAD(P)-binding Rossmann-like Domain"/>
    <property type="match status" value="1"/>
</dbReference>
<dbReference type="InterPro" id="IPR049552">
    <property type="entry name" value="PKS_DH_N"/>
</dbReference>
<protein>
    <submittedName>
        <fullName evidence="14">Acyl transferase domain-containing protein/1,4-dihydroxy-2-naphthoyl-CoA synthase</fullName>
    </submittedName>
</protein>
<dbReference type="SMART" id="SM01294">
    <property type="entry name" value="PKS_PP_betabranch"/>
    <property type="match status" value="1"/>
</dbReference>
<dbReference type="InterPro" id="IPR001753">
    <property type="entry name" value="Enoyl-CoA_hydra/iso"/>
</dbReference>
<dbReference type="InterPro" id="IPR036291">
    <property type="entry name" value="NAD(P)-bd_dom_sf"/>
</dbReference>
<evidence type="ECO:0000256" key="8">
    <source>
        <dbReference type="ARBA" id="ARBA00049556"/>
    </source>
</evidence>
<evidence type="ECO:0000256" key="7">
    <source>
        <dbReference type="ARBA" id="ARBA00022737"/>
    </source>
</evidence>
<evidence type="ECO:0000256" key="10">
    <source>
        <dbReference type="SAM" id="MobiDB-lite"/>
    </source>
</evidence>
<dbReference type="Gene3D" id="1.10.1200.10">
    <property type="entry name" value="ACP-like"/>
    <property type="match status" value="2"/>
</dbReference>
<feature type="active site" description="Proton donor; for dehydratase activity" evidence="9">
    <location>
        <position position="195"/>
    </location>
</feature>
<dbReference type="InterPro" id="IPR020841">
    <property type="entry name" value="PKS_Beta-ketoAc_synthase_dom"/>
</dbReference>
<dbReference type="SMART" id="SM00823">
    <property type="entry name" value="PKS_PP"/>
    <property type="match status" value="2"/>
</dbReference>
<dbReference type="NCBIfam" id="NF005496">
    <property type="entry name" value="PRK07110.1"/>
    <property type="match status" value="1"/>
</dbReference>
<dbReference type="Gene3D" id="1.10.1240.100">
    <property type="match status" value="1"/>
</dbReference>
<organism evidence="14 15">
    <name type="scientific">Paenibacillus harenae</name>
    <dbReference type="NCBI Taxonomy" id="306543"/>
    <lineage>
        <taxon>Bacteria</taxon>
        <taxon>Bacillati</taxon>
        <taxon>Bacillota</taxon>
        <taxon>Bacilli</taxon>
        <taxon>Bacillales</taxon>
        <taxon>Paenibacillaceae</taxon>
        <taxon>Paenibacillus</taxon>
    </lineage>
</organism>
<dbReference type="PROSITE" id="PS52019">
    <property type="entry name" value="PKS_MFAS_DH"/>
    <property type="match status" value="1"/>
</dbReference>
<feature type="domain" description="Carrier" evidence="11">
    <location>
        <begin position="320"/>
        <end position="394"/>
    </location>
</feature>
<evidence type="ECO:0000259" key="11">
    <source>
        <dbReference type="PROSITE" id="PS50075"/>
    </source>
</evidence>
<dbReference type="Pfam" id="PF22336">
    <property type="entry name" value="RhiE-like_linker"/>
    <property type="match status" value="1"/>
</dbReference>
<dbReference type="Gene3D" id="3.10.129.110">
    <property type="entry name" value="Polyketide synthase dehydratase"/>
    <property type="match status" value="1"/>
</dbReference>
<accession>A0ABT9UA41</accession>
<keyword evidence="6 14" id="KW-0808">Transferase</keyword>
<dbReference type="PANTHER" id="PTHR43775:SF37">
    <property type="entry name" value="SI:DKEY-61P9.11"/>
    <property type="match status" value="1"/>
</dbReference>
<feature type="region of interest" description="Disordered" evidence="10">
    <location>
        <begin position="1637"/>
        <end position="1656"/>
    </location>
</feature>
<dbReference type="InterPro" id="IPR014031">
    <property type="entry name" value="Ketoacyl_synth_C"/>
</dbReference>
<dbReference type="Gene3D" id="3.40.47.10">
    <property type="match status" value="1"/>
</dbReference>
<feature type="domain" description="Carrier" evidence="11">
    <location>
        <begin position="418"/>
        <end position="492"/>
    </location>
</feature>
<comment type="pathway">
    <text evidence="2">Antibiotic biosynthesis.</text>
</comment>
<dbReference type="InterPro" id="IPR050091">
    <property type="entry name" value="PKS_NRPS_Biosynth_Enz"/>
</dbReference>
<evidence type="ECO:0000313" key="15">
    <source>
        <dbReference type="Proteomes" id="UP001229346"/>
    </source>
</evidence>
<dbReference type="InterPro" id="IPR049900">
    <property type="entry name" value="PKS_mFAS_DH"/>
</dbReference>
<feature type="region of interest" description="C-terminal hotdog fold" evidence="9">
    <location>
        <begin position="134"/>
        <end position="285"/>
    </location>
</feature>
<evidence type="ECO:0000256" key="9">
    <source>
        <dbReference type="PROSITE-ProRule" id="PRU01363"/>
    </source>
</evidence>
<dbReference type="Pfam" id="PF21089">
    <property type="entry name" value="PKS_DH_N"/>
    <property type="match status" value="1"/>
</dbReference>
<dbReference type="SUPFAM" id="SSF53901">
    <property type="entry name" value="Thiolase-like"/>
    <property type="match status" value="1"/>
</dbReference>
<dbReference type="CDD" id="cd08953">
    <property type="entry name" value="KR_2_SDR_x"/>
    <property type="match status" value="1"/>
</dbReference>
<name>A0ABT9UA41_PAEHA</name>
<dbReference type="Pfam" id="PF00378">
    <property type="entry name" value="ECH_1"/>
    <property type="match status" value="1"/>
</dbReference>
<evidence type="ECO:0000256" key="5">
    <source>
        <dbReference type="ARBA" id="ARBA00022553"/>
    </source>
</evidence>
<dbReference type="Pfam" id="PF14765">
    <property type="entry name" value="PS-DH"/>
    <property type="match status" value="1"/>
</dbReference>
<evidence type="ECO:0000256" key="6">
    <source>
        <dbReference type="ARBA" id="ARBA00022679"/>
    </source>
</evidence>
<comment type="subcellular location">
    <subcellularLocation>
        <location evidence="1">Cytoplasm</location>
    </subcellularLocation>
</comment>
<dbReference type="SMART" id="SM00825">
    <property type="entry name" value="PKS_KS"/>
    <property type="match status" value="1"/>
</dbReference>
<dbReference type="InterPro" id="IPR020806">
    <property type="entry name" value="PKS_PP-bd"/>
</dbReference>
<keyword evidence="3" id="KW-0596">Phosphopantetheine</keyword>
<dbReference type="CDD" id="cd00833">
    <property type="entry name" value="PKS"/>
    <property type="match status" value="1"/>
</dbReference>
<dbReference type="GO" id="GO:0016740">
    <property type="term" value="F:transferase activity"/>
    <property type="evidence" value="ECO:0007669"/>
    <property type="project" value="UniProtKB-KW"/>
</dbReference>
<evidence type="ECO:0000256" key="3">
    <source>
        <dbReference type="ARBA" id="ARBA00022450"/>
    </source>
</evidence>
<evidence type="ECO:0000313" key="14">
    <source>
        <dbReference type="EMBL" id="MDQ0115570.1"/>
    </source>
</evidence>
<feature type="compositionally biased region" description="Low complexity" evidence="10">
    <location>
        <begin position="1638"/>
        <end position="1651"/>
    </location>
</feature>
<evidence type="ECO:0000256" key="2">
    <source>
        <dbReference type="ARBA" id="ARBA00004792"/>
    </source>
</evidence>
<feature type="domain" description="PKS/mFAS DH" evidence="13">
    <location>
        <begin position="1"/>
        <end position="285"/>
    </location>
</feature>
<dbReference type="InterPro" id="IPR014030">
    <property type="entry name" value="Ketoacyl_synth_N"/>
</dbReference>
<keyword evidence="4" id="KW-0963">Cytoplasm</keyword>
<keyword evidence="7" id="KW-0677">Repeat</keyword>
<dbReference type="InterPro" id="IPR049551">
    <property type="entry name" value="PKS_DH_C"/>
</dbReference>
<dbReference type="SUPFAM" id="SSF52096">
    <property type="entry name" value="ClpP/crotonase"/>
    <property type="match status" value="1"/>
</dbReference>
<proteinExistence type="predicted"/>
<keyword evidence="15" id="KW-1185">Reference proteome</keyword>
<sequence>MKELKKMTFSTMMRYEDLIVRDHRVHQTRIMPGVTFIDMIYRLLLSKGFSAEEAELRSILFKEPVATTEQYDKKIRITFQPVGSHYLVTAQSQKMRSDQALEASWADNLQCELHLDKKVPVKTIDANALVAGAERLEDMDHTYSYMRKTSIEHYEFMKMLGRVHVSDDYRLGEAHLSGLAQQYADSFFMHPAFLDGATCVADAAMLAKAAGGTEIKPFIPMFIESFRAWSGLGEKVYVYIPAGSMKIAASGDMLYSDIELYNMEGVQVASFVRLGFKQVRSQSLIHHLEKVDVSGNDQASAAMQPQTVALTNKPAQKTKAAIESKLRSMVARLLDLPVDKVNVETGFYDLGLDSRQLLALVEELETLTGSKLYPTLLFEYTSVAKLSDYLFAENKGTFRYAEADAQETAERPSGSLLHTIRNDLSRMVALLLGRPIEEVSAEDGFYDQGLDSRQLLKLVQELETKLGSKLYPTLLFEYTSVDKLADYIAEEHGQAYSSAVGADPILPQEQELTAASVTKQSGQTLLENSFFYRPQWVEKPLAEHSISQIGQSVLIIASKDSKRLAAELTSMLSGKDIYELDLGTETKQLTDRLWEIHTGSAEALDLVLNEWPIMDSVFFLGGMHHRPSKLSSLAELEHSQEQGAITLFRLVKAFVKRKWMSKLRRLYVIANNVHEVAASEQTIPYGGSAFGLAKTIAVEYPQVQLHALDLAREEEPLEQAAAILSEPSHPQARETAIRGGRRYVLDVRPVQLPSVEPTLLRPNGVYLIVGGAGGIGLELAYHLAVKAKASLVLTGRSDLNELQRSKIADIEALGSRVLYIRADVTELSDMQQAVKQAKADFGALHGVVHSAMALNDKVLAAMDETVFRAGLAPKVTGTAVLYEALKDEPLDFLMFFSSVLSLVGNVGQSNYTAGCAFKDAYAHAIRQRVSYPVKIFNWGYWGTVGAGKSDDIRKQLSSIGAEAIDSSAGMVAIDRMLGLNLTQIIPLKADDKLLTALGVNLNQPAVPFTEIHRPHHSASTIVDATIVSKASAAATLEQTENRNPELDIAIIGISGRYPGANSMEEFWDNLKHGRDSVTEIPSDRWNVKQYFNPDKNQAGGMYSKWGGFMEDVDKFDPLFFNISPREAELMDPQERLFLETVWHAIEDAGYNKSGLGRKVGVYVGAMWGQYQLLAAEANGSPVMPSSIYASIANRVSYFFHYSGPSMAVDTMCSSSLTAIHLACESLRRGEINAAVAGGVNVTIHPNKYMFLSQNNFVSSDGRCRSFGEGGDGYVPGEGVGAVILKRADKAAADGDRIYAVIKGSAINHGGYASGYYVPNPNAQAEVITEAIEGCGINPRTISYVEAHGTGTSLGDPIEIAGLNKAFKGFTKDKQFCAIGSVKSNIGHLESAAGISGLTKLLLQMQHKQLVPSLHSETLNSGIDFTSSPFYVQQQLGEWRRPVLEENGRSVAYPRRASISAFGAGGSNAHLIIEEYEMPAAITNGGPQLLVISARSEERLKEIAGRLAARLAKGGIQLDEAAYSLQRREEMDERLAFAASDMEDAIEKLNRYANGSSANGFACNNVRVNQEIASAEGVAALAAARNLEGLAQLWVKGCRVDWKSLYPTGIPAIVSLPAYPFLRKRYWINSYRSQEKKPATTATAAPSIPAIKDPGPSFGQKVMDAYRPDDDGTSDDVKLEIIDGSIALLTMSDRENRNMFSDKLVGGLMAQFHKLRHNESIKAIVLTGYDNIFAFGGTQEQLTMISERTFSFTDVPFMFRGLLECEIPVITAIQGHASGGGLLFGLYGDIVVMAEEGVYNAVFMKYGFTPGMGATYILQDKLGKNLATEMMFTARSFRGEELRDRGSSVLIRPGKEVVQEAVSIARMLVDKPLHSLKTLKAELAGRTLRALPEVIAAEEQMHEETFGHPDVKKRIEYYYLTSDARTNAAAAAETAFDESFMRKLLADLEAGSISPNQAARLSKINKP</sequence>